<dbReference type="GO" id="GO:0006779">
    <property type="term" value="P:porphyrin-containing compound biosynthetic process"/>
    <property type="evidence" value="ECO:0007669"/>
    <property type="project" value="InterPro"/>
</dbReference>
<protein>
    <recommendedName>
        <fullName evidence="1">Uroporphyrinogen decarboxylase (URO-D) domain-containing protein</fullName>
    </recommendedName>
</protein>
<dbReference type="EMBL" id="JAFGIX010000065">
    <property type="protein sequence ID" value="MBN1574080.1"/>
    <property type="molecule type" value="Genomic_DNA"/>
</dbReference>
<dbReference type="Pfam" id="PF01208">
    <property type="entry name" value="URO-D"/>
    <property type="match status" value="1"/>
</dbReference>
<dbReference type="PANTHER" id="PTHR47099">
    <property type="entry name" value="METHYLCOBAMIDE:COM METHYLTRANSFERASE MTBA"/>
    <property type="match status" value="1"/>
</dbReference>
<reference evidence="2" key="2">
    <citation type="submission" date="2021-01" db="EMBL/GenBank/DDBJ databases">
        <authorList>
            <person name="Hahn C.R."/>
            <person name="Youssef N.H."/>
            <person name="Elshahed M."/>
        </authorList>
    </citation>
    <scope>NUCLEOTIDE SEQUENCE</scope>
    <source>
        <strain evidence="2">Zod_Metabat.24</strain>
    </source>
</reference>
<feature type="domain" description="Uroporphyrinogen decarboxylase (URO-D)" evidence="1">
    <location>
        <begin position="130"/>
        <end position="380"/>
    </location>
</feature>
<dbReference type="InterPro" id="IPR052024">
    <property type="entry name" value="Methanogen_methyltrans"/>
</dbReference>
<reference evidence="2" key="1">
    <citation type="journal article" date="2021" name="Environ. Microbiol.">
        <title>Genomic characterization of three novel Desulfobacterota classes expand the metabolic and phylogenetic diversity of the phylum.</title>
        <authorList>
            <person name="Murphy C.L."/>
            <person name="Biggerstaff J."/>
            <person name="Eichhorn A."/>
            <person name="Ewing E."/>
            <person name="Shahan R."/>
            <person name="Soriano D."/>
            <person name="Stewart S."/>
            <person name="VanMol K."/>
            <person name="Walker R."/>
            <person name="Walters P."/>
            <person name="Elshahed M.S."/>
            <person name="Youssef N.H."/>
        </authorList>
    </citation>
    <scope>NUCLEOTIDE SEQUENCE</scope>
    <source>
        <strain evidence="2">Zod_Metabat.24</strain>
    </source>
</reference>
<dbReference type="Proteomes" id="UP000809273">
    <property type="component" value="Unassembled WGS sequence"/>
</dbReference>
<dbReference type="GO" id="GO:0004853">
    <property type="term" value="F:uroporphyrinogen decarboxylase activity"/>
    <property type="evidence" value="ECO:0007669"/>
    <property type="project" value="InterPro"/>
</dbReference>
<dbReference type="SUPFAM" id="SSF51726">
    <property type="entry name" value="UROD/MetE-like"/>
    <property type="match status" value="1"/>
</dbReference>
<accession>A0A9D8KHF6</accession>
<gene>
    <name evidence="2" type="ORF">JW984_12865</name>
</gene>
<dbReference type="AlphaFoldDB" id="A0A9D8KHF6"/>
<dbReference type="InterPro" id="IPR000257">
    <property type="entry name" value="Uroporphyrinogen_deCOase"/>
</dbReference>
<proteinExistence type="predicted"/>
<name>A0A9D8KHF6_9DELT</name>
<evidence type="ECO:0000259" key="1">
    <source>
        <dbReference type="Pfam" id="PF01208"/>
    </source>
</evidence>
<dbReference type="Gene3D" id="3.20.20.210">
    <property type="match status" value="1"/>
</dbReference>
<dbReference type="PANTHER" id="PTHR47099:SF1">
    <property type="entry name" value="METHYLCOBAMIDE:COM METHYLTRANSFERASE MTBA"/>
    <property type="match status" value="1"/>
</dbReference>
<evidence type="ECO:0000313" key="2">
    <source>
        <dbReference type="EMBL" id="MBN1574080.1"/>
    </source>
</evidence>
<organism evidence="2 3">
    <name type="scientific">Candidatus Zymogenus saltonus</name>
    <dbReference type="NCBI Taxonomy" id="2844893"/>
    <lineage>
        <taxon>Bacteria</taxon>
        <taxon>Deltaproteobacteria</taxon>
        <taxon>Candidatus Zymogenia</taxon>
        <taxon>Candidatus Zymogeniales</taxon>
        <taxon>Candidatus Zymogenaceae</taxon>
        <taxon>Candidatus Zymogenus</taxon>
    </lineage>
</organism>
<dbReference type="InterPro" id="IPR038071">
    <property type="entry name" value="UROD/MetE-like_sf"/>
</dbReference>
<comment type="caution">
    <text evidence="2">The sequence shown here is derived from an EMBL/GenBank/DDBJ whole genome shotgun (WGS) entry which is preliminary data.</text>
</comment>
<sequence>MDPTERIVAAIEGKETDRVPTFSYYLDSYPVEQVLGRSLLARSFMLQNPVAGFFLNTLGRRFGGIVLYPVLDHLMMKSIEAAVSLGFDSVVGLFERMFMIWDAKTMARVTGSFYDILDDGHGNSYYMYRGPAIDSPRAFDEWPYFPDIDDLSHQTYKFFKKARSRFGDRICLLGQSSFGIHESILWSVGFERMALFIRREPELIKRFIRLLEEIVMKTNMAMMDAGIRVIFDGDDFAFKTGPMMNPKICNDLFGDSYRRITKAVHDRGGKVLLHSCGDNTQMFDYFIDWGFDGGHAYENTSNVDIFEEKKKHGGVFTIVGGVGVDYLLTTRSRPEEVEEKVIELIERCGPGGRFLIGPIHDHPDMDMEKVRLMIKAAHRYGKYPVAKMG</sequence>
<evidence type="ECO:0000313" key="3">
    <source>
        <dbReference type="Proteomes" id="UP000809273"/>
    </source>
</evidence>